<proteinExistence type="predicted"/>
<dbReference type="EMBL" id="JAEILT010000007">
    <property type="protein sequence ID" value="MBJ2136091.1"/>
    <property type="molecule type" value="Genomic_DNA"/>
</dbReference>
<name>A0ABS0WCA2_9ALTE</name>
<accession>A0ABS0WCA2</accession>
<keyword evidence="1" id="KW-0812">Transmembrane</keyword>
<evidence type="ECO:0000313" key="3">
    <source>
        <dbReference type="Proteomes" id="UP000649232"/>
    </source>
</evidence>
<keyword evidence="1" id="KW-0472">Membrane</keyword>
<feature type="transmembrane region" description="Helical" evidence="1">
    <location>
        <begin position="12"/>
        <end position="42"/>
    </location>
</feature>
<evidence type="ECO:0000313" key="2">
    <source>
        <dbReference type="EMBL" id="MBJ2136091.1"/>
    </source>
</evidence>
<keyword evidence="1" id="KW-1133">Transmembrane helix</keyword>
<evidence type="ECO:0000256" key="1">
    <source>
        <dbReference type="SAM" id="Phobius"/>
    </source>
</evidence>
<organism evidence="2 3">
    <name type="scientific">Paraglaciecola chathamensis</name>
    <dbReference type="NCBI Taxonomy" id="368405"/>
    <lineage>
        <taxon>Bacteria</taxon>
        <taxon>Pseudomonadati</taxon>
        <taxon>Pseudomonadota</taxon>
        <taxon>Gammaproteobacteria</taxon>
        <taxon>Alteromonadales</taxon>
        <taxon>Alteromonadaceae</taxon>
        <taxon>Paraglaciecola</taxon>
    </lineage>
</organism>
<sequence>MSLPLMLSEQTNALAISIMLVVIFPVVGAVMLFIIIIMFGVLAGQLLRLGLLLN</sequence>
<gene>
    <name evidence="2" type="ORF">JEU11_06475</name>
</gene>
<protein>
    <submittedName>
        <fullName evidence="2">Uncharacterized protein</fullName>
    </submittedName>
</protein>
<reference evidence="2 3" key="1">
    <citation type="submission" date="2020-12" db="EMBL/GenBank/DDBJ databases">
        <title>Draft genome sequences of nine environmental bacterial isolates colonizing plastic.</title>
        <authorList>
            <person name="Borre I."/>
            <person name="Sonnenschein E.C."/>
        </authorList>
    </citation>
    <scope>NUCLEOTIDE SEQUENCE [LARGE SCALE GENOMIC DNA]</scope>
    <source>
        <strain evidence="2 3">IB30</strain>
    </source>
</reference>
<comment type="caution">
    <text evidence="2">The sequence shown here is derived from an EMBL/GenBank/DDBJ whole genome shotgun (WGS) entry which is preliminary data.</text>
</comment>
<dbReference type="Proteomes" id="UP000649232">
    <property type="component" value="Unassembled WGS sequence"/>
</dbReference>